<dbReference type="EMBL" id="CP084959">
    <property type="protein sequence ID" value="UOA24091.1"/>
    <property type="molecule type" value="Genomic_DNA"/>
</dbReference>
<keyword evidence="1" id="KW-1133">Transmembrane helix</keyword>
<evidence type="ECO:0000313" key="2">
    <source>
        <dbReference type="EMBL" id="UOA24091.1"/>
    </source>
</evidence>
<feature type="transmembrane region" description="Helical" evidence="1">
    <location>
        <begin position="32"/>
        <end position="54"/>
    </location>
</feature>
<sequence length="57" mass="6421">MKLSCELKLAGAWKKFKEVRRMLTIMYDNPGLTIFLPVCLIVMGLCLLAAYAICRLG</sequence>
<gene>
    <name evidence="2" type="ORF">DSM110277_02527</name>
</gene>
<name>A0AAX3AFB1_9RHOB</name>
<proteinExistence type="predicted"/>
<keyword evidence="3" id="KW-1185">Reference proteome</keyword>
<reference evidence="3" key="1">
    <citation type="journal article" date="2022" name="Microorganisms">
        <title>Beyond the ABCs#Discovery of Three New Plasmid Types in Rhodobacterales (RepQ, RepY, RepW).</title>
        <authorList>
            <person name="Freese H.M."/>
            <person name="Ringel V."/>
            <person name="Overmann J."/>
            <person name="Petersen J."/>
        </authorList>
    </citation>
    <scope>NUCLEOTIDE SEQUENCE [LARGE SCALE GENOMIC DNA]</scope>
    <source>
        <strain evidence="3">DSM 110277</strain>
    </source>
</reference>
<evidence type="ECO:0000256" key="1">
    <source>
        <dbReference type="SAM" id="Phobius"/>
    </source>
</evidence>
<keyword evidence="1" id="KW-0812">Transmembrane</keyword>
<accession>A0AAX3AFB1</accession>
<evidence type="ECO:0000313" key="3">
    <source>
        <dbReference type="Proteomes" id="UP000830781"/>
    </source>
</evidence>
<keyword evidence="1" id="KW-0472">Membrane</keyword>
<dbReference type="AlphaFoldDB" id="A0AAX3AFB1"/>
<protein>
    <submittedName>
        <fullName evidence="2">Uncharacterized protein</fullName>
    </submittedName>
</protein>
<dbReference type="Proteomes" id="UP000830781">
    <property type="component" value="Chromosome"/>
</dbReference>
<organism evidence="2 3">
    <name type="scientific">Sulfitobacter pontiacus</name>
    <dbReference type="NCBI Taxonomy" id="60137"/>
    <lineage>
        <taxon>Bacteria</taxon>
        <taxon>Pseudomonadati</taxon>
        <taxon>Pseudomonadota</taxon>
        <taxon>Alphaproteobacteria</taxon>
        <taxon>Rhodobacterales</taxon>
        <taxon>Roseobacteraceae</taxon>
        <taxon>Sulfitobacter</taxon>
    </lineage>
</organism>